<dbReference type="Pfam" id="PF00571">
    <property type="entry name" value="CBS"/>
    <property type="match status" value="4"/>
</dbReference>
<accession>A0A4P9XSZ5</accession>
<dbReference type="InterPro" id="IPR050511">
    <property type="entry name" value="AMPK_gamma/SDS23_families"/>
</dbReference>
<evidence type="ECO:0000256" key="3">
    <source>
        <dbReference type="PROSITE-ProRule" id="PRU00703"/>
    </source>
</evidence>
<dbReference type="AlphaFoldDB" id="A0A4P9XSZ5"/>
<dbReference type="GO" id="GO:0004865">
    <property type="term" value="F:protein serine/threonine phosphatase inhibitor activity"/>
    <property type="evidence" value="ECO:0007669"/>
    <property type="project" value="TreeGrafter"/>
</dbReference>
<name>A0A4P9XSZ5_9FUNG</name>
<keyword evidence="6" id="KW-1185">Reference proteome</keyword>
<organism evidence="5 6">
    <name type="scientific">Thamnocephalis sphaerospora</name>
    <dbReference type="NCBI Taxonomy" id="78915"/>
    <lineage>
        <taxon>Eukaryota</taxon>
        <taxon>Fungi</taxon>
        <taxon>Fungi incertae sedis</taxon>
        <taxon>Zoopagomycota</taxon>
        <taxon>Zoopagomycotina</taxon>
        <taxon>Zoopagomycetes</taxon>
        <taxon>Zoopagales</taxon>
        <taxon>Sigmoideomycetaceae</taxon>
        <taxon>Thamnocephalis</taxon>
    </lineage>
</organism>
<feature type="domain" description="CBS" evidence="4">
    <location>
        <begin position="266"/>
        <end position="323"/>
    </location>
</feature>
<keyword evidence="2 3" id="KW-0129">CBS domain</keyword>
<feature type="domain" description="CBS" evidence="4">
    <location>
        <begin position="186"/>
        <end position="244"/>
    </location>
</feature>
<evidence type="ECO:0000313" key="5">
    <source>
        <dbReference type="EMBL" id="RKP09263.1"/>
    </source>
</evidence>
<dbReference type="PANTHER" id="PTHR13780:SF36">
    <property type="entry name" value="CBS DOMAIN-CONTAINING PROTEIN"/>
    <property type="match status" value="1"/>
</dbReference>
<evidence type="ECO:0000259" key="4">
    <source>
        <dbReference type="PROSITE" id="PS51371"/>
    </source>
</evidence>
<dbReference type="GO" id="GO:0042149">
    <property type="term" value="P:cellular response to glucose starvation"/>
    <property type="evidence" value="ECO:0007669"/>
    <property type="project" value="TreeGrafter"/>
</dbReference>
<evidence type="ECO:0000256" key="2">
    <source>
        <dbReference type="ARBA" id="ARBA00023122"/>
    </source>
</evidence>
<proteinExistence type="predicted"/>
<dbReference type="CDD" id="cd02205">
    <property type="entry name" value="CBS_pair_SF"/>
    <property type="match status" value="2"/>
</dbReference>
<feature type="domain" description="CBS" evidence="4">
    <location>
        <begin position="21"/>
        <end position="82"/>
    </location>
</feature>
<dbReference type="Gene3D" id="3.10.580.10">
    <property type="entry name" value="CBS-domain"/>
    <property type="match status" value="2"/>
</dbReference>
<protein>
    <recommendedName>
        <fullName evidence="4">CBS domain-containing protein</fullName>
    </recommendedName>
</protein>
<dbReference type="EMBL" id="KZ992527">
    <property type="protein sequence ID" value="RKP09263.1"/>
    <property type="molecule type" value="Genomic_DNA"/>
</dbReference>
<gene>
    <name evidence="5" type="ORF">THASP1DRAFT_14491</name>
</gene>
<dbReference type="PANTHER" id="PTHR13780">
    <property type="entry name" value="AMP-ACTIVATED PROTEIN KINASE, GAMMA REGULATORY SUBUNIT"/>
    <property type="match status" value="1"/>
</dbReference>
<dbReference type="PROSITE" id="PS51371">
    <property type="entry name" value="CBS"/>
    <property type="match status" value="4"/>
</dbReference>
<dbReference type="InterPro" id="IPR046342">
    <property type="entry name" value="CBS_dom_sf"/>
</dbReference>
<dbReference type="STRING" id="78915.A0A4P9XSZ5"/>
<keyword evidence="1" id="KW-0677">Repeat</keyword>
<dbReference type="SMART" id="SM00116">
    <property type="entry name" value="CBS"/>
    <property type="match status" value="4"/>
</dbReference>
<dbReference type="InterPro" id="IPR000644">
    <property type="entry name" value="CBS_dom"/>
</dbReference>
<dbReference type="Proteomes" id="UP000271241">
    <property type="component" value="Unassembled WGS sequence"/>
</dbReference>
<reference evidence="6" key="1">
    <citation type="journal article" date="2018" name="Nat. Microbiol.">
        <title>Leveraging single-cell genomics to expand the fungal tree of life.</title>
        <authorList>
            <person name="Ahrendt S.R."/>
            <person name="Quandt C.A."/>
            <person name="Ciobanu D."/>
            <person name="Clum A."/>
            <person name="Salamov A."/>
            <person name="Andreopoulos B."/>
            <person name="Cheng J.F."/>
            <person name="Woyke T."/>
            <person name="Pelin A."/>
            <person name="Henrissat B."/>
            <person name="Reynolds N.K."/>
            <person name="Benny G.L."/>
            <person name="Smith M.E."/>
            <person name="James T.Y."/>
            <person name="Grigoriev I.V."/>
        </authorList>
    </citation>
    <scope>NUCLEOTIDE SEQUENCE [LARGE SCALE GENOMIC DNA]</scope>
    <source>
        <strain evidence="6">RSA 1356</strain>
    </source>
</reference>
<dbReference type="OrthoDB" id="449052at2759"/>
<evidence type="ECO:0000313" key="6">
    <source>
        <dbReference type="Proteomes" id="UP000271241"/>
    </source>
</evidence>
<evidence type="ECO:0000256" key="1">
    <source>
        <dbReference type="ARBA" id="ARBA00022737"/>
    </source>
</evidence>
<dbReference type="SUPFAM" id="SSF54631">
    <property type="entry name" value="CBS-domain pair"/>
    <property type="match status" value="2"/>
</dbReference>
<feature type="domain" description="CBS" evidence="4">
    <location>
        <begin position="112"/>
        <end position="172"/>
    </location>
</feature>
<sequence>MHAGLSTTEADWRTVQCGHLIEQQNLVVVDANASMEKACEALITHGISSAPVYDAAVKTYVGMFDYADLLTYILLVLKRAKVPQHETTKDVLKLVQQAAAEQAVPVRLASDLSRNNPFYSVMAESSLLQALEIFAQGTHRVAVMNQDGSMKGILSQSTVARYVCEQYGNYPSLDAIMKRSLADLNLTGGSVIVVDGGDQVLEALSLMSQHGVSSVAVIDASGRILGNISLTDIKHVLRRDRHALLYSACHAFISHVKLEDGLERGMDTVPVFDVTPDISLNTCLRKLVATRAHRVWISDDQRRATGVVSLTDVSRVLAEHAGI</sequence>